<dbReference type="GO" id="GO:0010181">
    <property type="term" value="F:FMN binding"/>
    <property type="evidence" value="ECO:0007669"/>
    <property type="project" value="TreeGrafter"/>
</dbReference>
<gene>
    <name evidence="2" type="ORF">ATO9_04295</name>
</gene>
<dbReference type="AlphaFoldDB" id="A0A0A0EE68"/>
<evidence type="ECO:0000313" key="3">
    <source>
        <dbReference type="Proteomes" id="UP000030004"/>
    </source>
</evidence>
<dbReference type="InterPro" id="IPR050712">
    <property type="entry name" value="NAD(P)H-dep_reductase"/>
</dbReference>
<evidence type="ECO:0000313" key="2">
    <source>
        <dbReference type="EMBL" id="KGM49261.1"/>
    </source>
</evidence>
<comment type="caution">
    <text evidence="2">The sequence shown here is derived from an EMBL/GenBank/DDBJ whole genome shotgun (WGS) entry which is preliminary data.</text>
</comment>
<proteinExistence type="predicted"/>
<dbReference type="PANTHER" id="PTHR30543:SF21">
    <property type="entry name" value="NAD(P)H-DEPENDENT FMN REDUCTASE LOT6"/>
    <property type="match status" value="1"/>
</dbReference>
<dbReference type="PANTHER" id="PTHR30543">
    <property type="entry name" value="CHROMATE REDUCTASE"/>
    <property type="match status" value="1"/>
</dbReference>
<dbReference type="EMBL" id="AQQX01000002">
    <property type="protein sequence ID" value="KGM49261.1"/>
    <property type="molecule type" value="Genomic_DNA"/>
</dbReference>
<sequence length="179" mass="18563">MKILAFGASNSKASINKSLARFTATLVPHAEIEVLDLADYDLPIFSTDLEAQIGHPPAALAFFDRIGAADGVIVSFAEHNGSYSAAYKNLFDWASRIDPKVFQDKPTVYLSTSPGPGGAGSVLAAAKGSARFFGADLRAAVSVASFYDAFDSETGSITEPTALAALTAAAETLALAEVA</sequence>
<protein>
    <submittedName>
        <fullName evidence="2">NADPH-dependent FMN reductase</fullName>
    </submittedName>
</protein>
<organism evidence="2 3">
    <name type="scientific">Pseudooceanicola atlanticus</name>
    <dbReference type="NCBI Taxonomy" id="1461694"/>
    <lineage>
        <taxon>Bacteria</taxon>
        <taxon>Pseudomonadati</taxon>
        <taxon>Pseudomonadota</taxon>
        <taxon>Alphaproteobacteria</taxon>
        <taxon>Rhodobacterales</taxon>
        <taxon>Paracoccaceae</taxon>
        <taxon>Pseudooceanicola</taxon>
    </lineage>
</organism>
<dbReference type="RefSeq" id="WP_043745770.1">
    <property type="nucleotide sequence ID" value="NZ_AQQX01000002.1"/>
</dbReference>
<dbReference type="GO" id="GO:0016491">
    <property type="term" value="F:oxidoreductase activity"/>
    <property type="evidence" value="ECO:0007669"/>
    <property type="project" value="InterPro"/>
</dbReference>
<dbReference type="GO" id="GO:0005829">
    <property type="term" value="C:cytosol"/>
    <property type="evidence" value="ECO:0007669"/>
    <property type="project" value="TreeGrafter"/>
</dbReference>
<keyword evidence="3" id="KW-1185">Reference proteome</keyword>
<dbReference type="InterPro" id="IPR029039">
    <property type="entry name" value="Flavoprotein-like_sf"/>
</dbReference>
<feature type="domain" description="NADPH-dependent FMN reductase-like" evidence="1">
    <location>
        <begin position="1"/>
        <end position="134"/>
    </location>
</feature>
<dbReference type="eggNOG" id="COG0431">
    <property type="taxonomic scope" value="Bacteria"/>
</dbReference>
<dbReference type="STRING" id="1461694.ATO9_04295"/>
<dbReference type="InterPro" id="IPR005025">
    <property type="entry name" value="FMN_Rdtase-like_dom"/>
</dbReference>
<name>A0A0A0EE68_9RHOB</name>
<dbReference type="Proteomes" id="UP000030004">
    <property type="component" value="Unassembled WGS sequence"/>
</dbReference>
<dbReference type="OrthoDB" id="9812295at2"/>
<dbReference type="SUPFAM" id="SSF52218">
    <property type="entry name" value="Flavoproteins"/>
    <property type="match status" value="1"/>
</dbReference>
<accession>A0A0A0EE68</accession>
<dbReference type="Gene3D" id="3.40.50.360">
    <property type="match status" value="1"/>
</dbReference>
<dbReference type="Pfam" id="PF03358">
    <property type="entry name" value="FMN_red"/>
    <property type="match status" value="1"/>
</dbReference>
<evidence type="ECO:0000259" key="1">
    <source>
        <dbReference type="Pfam" id="PF03358"/>
    </source>
</evidence>
<reference evidence="2 3" key="1">
    <citation type="journal article" date="2015" name="Antonie Van Leeuwenhoek">
        <title>Pseudooceanicola atlanticus gen. nov. sp. nov., isolated from surface seawater of the Atlantic Ocean and reclassification of Oceanicola batsensis, Oceanicola marinus, Oceanicola nitratireducens, Oceanicola nanhaiensis, Oceanicola antarcticus and Oceanicola flagellatus, as Pseudooceanicola batsensis comb. nov., Pseudooceanicola marinus comb. nov., Pseudooceanicola nitratireducens comb. nov., Pseudooceanicola nanhaiensis comb. nov., Pseudooceanicola antarcticus comb. nov., and Pseudooceanicola flagellatus comb. nov.</title>
        <authorList>
            <person name="Lai Q."/>
            <person name="Li G."/>
            <person name="Liu X."/>
            <person name="Du Y."/>
            <person name="Sun F."/>
            <person name="Shao Z."/>
        </authorList>
    </citation>
    <scope>NUCLEOTIDE SEQUENCE [LARGE SCALE GENOMIC DNA]</scope>
    <source>
        <strain evidence="2 3">22II-s11g</strain>
    </source>
</reference>